<keyword evidence="6" id="KW-0145">Chemotaxis</keyword>
<dbReference type="Pfam" id="PF14841">
    <property type="entry name" value="FliG_M"/>
    <property type="match status" value="1"/>
</dbReference>
<dbReference type="InterPro" id="IPR011002">
    <property type="entry name" value="FliG_a-hlx"/>
</dbReference>
<evidence type="ECO:0000256" key="9">
    <source>
        <dbReference type="ARBA" id="ARBA00023143"/>
    </source>
</evidence>
<feature type="domain" description="Flagellar motor switch protein FliG middle" evidence="13">
    <location>
        <begin position="118"/>
        <end position="190"/>
    </location>
</feature>
<dbReference type="Pfam" id="PF01706">
    <property type="entry name" value="FliG_C"/>
    <property type="match status" value="1"/>
</dbReference>
<evidence type="ECO:0000256" key="6">
    <source>
        <dbReference type="ARBA" id="ARBA00022500"/>
    </source>
</evidence>
<evidence type="ECO:0000256" key="1">
    <source>
        <dbReference type="ARBA" id="ARBA00004117"/>
    </source>
</evidence>
<dbReference type="GO" id="GO:0003774">
    <property type="term" value="F:cytoskeletal motor activity"/>
    <property type="evidence" value="ECO:0007669"/>
    <property type="project" value="InterPro"/>
</dbReference>
<evidence type="ECO:0000256" key="5">
    <source>
        <dbReference type="ARBA" id="ARBA00022475"/>
    </source>
</evidence>
<evidence type="ECO:0000256" key="3">
    <source>
        <dbReference type="ARBA" id="ARBA00010299"/>
    </source>
</evidence>
<dbReference type="AlphaFoldDB" id="A0A3A4RHZ6"/>
<reference evidence="15 16" key="1">
    <citation type="journal article" date="2017" name="ISME J.">
        <title>Energy and carbon metabolisms in a deep terrestrial subsurface fluid microbial community.</title>
        <authorList>
            <person name="Momper L."/>
            <person name="Jungbluth S.P."/>
            <person name="Lee M.D."/>
            <person name="Amend J.P."/>
        </authorList>
    </citation>
    <scope>NUCLEOTIDE SEQUENCE [LARGE SCALE GENOMIC DNA]</scope>
    <source>
        <strain evidence="15">SURF_26</strain>
    </source>
</reference>
<evidence type="ECO:0000256" key="8">
    <source>
        <dbReference type="ARBA" id="ARBA00023136"/>
    </source>
</evidence>
<evidence type="ECO:0000313" key="15">
    <source>
        <dbReference type="EMBL" id="RJP61225.1"/>
    </source>
</evidence>
<dbReference type="InterPro" id="IPR028263">
    <property type="entry name" value="FliG_N"/>
</dbReference>
<proteinExistence type="inferred from homology"/>
<evidence type="ECO:0000313" key="16">
    <source>
        <dbReference type="Proteomes" id="UP000266426"/>
    </source>
</evidence>
<keyword evidence="5" id="KW-1003">Cell membrane</keyword>
<dbReference type="PANTHER" id="PTHR30534:SF0">
    <property type="entry name" value="FLAGELLAR MOTOR SWITCH PROTEIN FLIG"/>
    <property type="match status" value="1"/>
</dbReference>
<keyword evidence="7" id="KW-0283">Flagellar rotation</keyword>
<dbReference type="Gene3D" id="1.10.220.30">
    <property type="match status" value="3"/>
</dbReference>
<dbReference type="PIRSF" id="PIRSF003161">
    <property type="entry name" value="FliG"/>
    <property type="match status" value="1"/>
</dbReference>
<feature type="coiled-coil region" evidence="11">
    <location>
        <begin position="211"/>
        <end position="238"/>
    </location>
</feature>
<dbReference type="GO" id="GO:0071973">
    <property type="term" value="P:bacterial-type flagellum-dependent cell motility"/>
    <property type="evidence" value="ECO:0007669"/>
    <property type="project" value="InterPro"/>
</dbReference>
<dbReference type="EMBL" id="QZJZ01000015">
    <property type="protein sequence ID" value="RJP61225.1"/>
    <property type="molecule type" value="Genomic_DNA"/>
</dbReference>
<gene>
    <name evidence="15" type="primary">fliG</name>
    <name evidence="15" type="ORF">C4541_02500</name>
</gene>
<dbReference type="SUPFAM" id="SSF48029">
    <property type="entry name" value="FliG"/>
    <property type="match status" value="2"/>
</dbReference>
<dbReference type="GO" id="GO:0005886">
    <property type="term" value="C:plasma membrane"/>
    <property type="evidence" value="ECO:0007669"/>
    <property type="project" value="UniProtKB-SubCell"/>
</dbReference>
<sequence length="338" mass="37579">MSSSKLTNLQKAAVLLISLGARGAAKVFKDLSDEEIERISVEISRLKHISREARLSVYEEAYQMSLANDCMNKGGEGYARMVLEEAVGPEKASEIIDKVRTAIGKGGPFELLDNMDTNQITSFLQQEQPQTIALILAHLNPEKAAEILCALSEEMQAEVTIRMATMTQTTPEVIQQIERVIKEKLAGALNTNLSAIGGAKSVAEVLNFVDRSTEKNILENLEDREHELAEEIKKLMFVFEDIVHVEDRSMQKVLKEIDTGEISVALKAASEEVKNKIFKNISSRAAEMIREELEFMGPVRLKVVEEAQQKIVNVVRRLEEEGEIIIAGRGGSEDELIV</sequence>
<evidence type="ECO:0000259" key="14">
    <source>
        <dbReference type="Pfam" id="PF14842"/>
    </source>
</evidence>
<comment type="similarity">
    <text evidence="3">Belongs to the FliG family.</text>
</comment>
<dbReference type="InterPro" id="IPR023087">
    <property type="entry name" value="Flg_Motor_Flig_C"/>
</dbReference>
<dbReference type="InterPro" id="IPR032779">
    <property type="entry name" value="FliG_M"/>
</dbReference>
<keyword evidence="11" id="KW-0175">Coiled coil</keyword>
<comment type="caution">
    <text evidence="15">The sequence shown here is derived from an EMBL/GenBank/DDBJ whole genome shotgun (WGS) entry which is preliminary data.</text>
</comment>
<dbReference type="NCBIfam" id="TIGR00207">
    <property type="entry name" value="fliG"/>
    <property type="match status" value="1"/>
</dbReference>
<evidence type="ECO:0000256" key="11">
    <source>
        <dbReference type="SAM" id="Coils"/>
    </source>
</evidence>
<evidence type="ECO:0000256" key="2">
    <source>
        <dbReference type="ARBA" id="ARBA00004413"/>
    </source>
</evidence>
<keyword evidence="8" id="KW-0472">Membrane</keyword>
<accession>A0A3A4RHZ6</accession>
<evidence type="ECO:0000256" key="10">
    <source>
        <dbReference type="ARBA" id="ARBA00025598"/>
    </source>
</evidence>
<dbReference type="FunFam" id="1.10.220.30:FF:000001">
    <property type="entry name" value="Flagellar motor switch protein FliG"/>
    <property type="match status" value="1"/>
</dbReference>
<evidence type="ECO:0000256" key="4">
    <source>
        <dbReference type="ARBA" id="ARBA00021870"/>
    </source>
</evidence>
<dbReference type="PANTHER" id="PTHR30534">
    <property type="entry name" value="FLAGELLAR MOTOR SWITCH PROTEIN FLIG"/>
    <property type="match status" value="1"/>
</dbReference>
<keyword evidence="15" id="KW-0282">Flagellum</keyword>
<keyword evidence="15" id="KW-0966">Cell projection</keyword>
<dbReference type="Proteomes" id="UP000266426">
    <property type="component" value="Unassembled WGS sequence"/>
</dbReference>
<dbReference type="InterPro" id="IPR000090">
    <property type="entry name" value="Flg_Motor_Flig"/>
</dbReference>
<organism evidence="15 16">
    <name type="scientific">Candidatus Auribacter fodinae</name>
    <dbReference type="NCBI Taxonomy" id="2093366"/>
    <lineage>
        <taxon>Bacteria</taxon>
        <taxon>Pseudomonadati</taxon>
        <taxon>Candidatus Auribacterota</taxon>
        <taxon>Candidatus Auribacteria</taxon>
        <taxon>Candidatus Auribacterales</taxon>
        <taxon>Candidatus Auribacteraceae</taxon>
        <taxon>Candidatus Auribacter</taxon>
    </lineage>
</organism>
<dbReference type="GO" id="GO:0009425">
    <property type="term" value="C:bacterial-type flagellum basal body"/>
    <property type="evidence" value="ECO:0007669"/>
    <property type="project" value="UniProtKB-SubCell"/>
</dbReference>
<protein>
    <recommendedName>
        <fullName evidence="4">Flagellar motor switch protein FliG</fullName>
    </recommendedName>
</protein>
<evidence type="ECO:0000259" key="13">
    <source>
        <dbReference type="Pfam" id="PF14841"/>
    </source>
</evidence>
<feature type="domain" description="Flagellar motor switch protein FliG N-terminal" evidence="14">
    <location>
        <begin position="5"/>
        <end position="101"/>
    </location>
</feature>
<comment type="subcellular location">
    <subcellularLocation>
        <location evidence="1">Bacterial flagellum basal body</location>
    </subcellularLocation>
    <subcellularLocation>
        <location evidence="2">Cell membrane</location>
        <topology evidence="2">Peripheral membrane protein</topology>
        <orientation evidence="2">Cytoplasmic side</orientation>
    </subcellularLocation>
</comment>
<keyword evidence="9" id="KW-0975">Bacterial flagellum</keyword>
<keyword evidence="15" id="KW-0969">Cilium</keyword>
<dbReference type="GO" id="GO:0006935">
    <property type="term" value="P:chemotaxis"/>
    <property type="evidence" value="ECO:0007669"/>
    <property type="project" value="UniProtKB-KW"/>
</dbReference>
<evidence type="ECO:0000259" key="12">
    <source>
        <dbReference type="Pfam" id="PF01706"/>
    </source>
</evidence>
<evidence type="ECO:0000256" key="7">
    <source>
        <dbReference type="ARBA" id="ARBA00022779"/>
    </source>
</evidence>
<comment type="function">
    <text evidence="10">FliG is one of three proteins (FliG, FliN, FliM) that forms the rotor-mounted switch complex (C ring), located at the base of the basal body. This complex interacts with the CheY and CheZ chemotaxis proteins, in addition to contacting components of the motor that determine the direction of flagellar rotation.</text>
</comment>
<feature type="domain" description="Flagellar motor switch protein FliG C-terminal" evidence="12">
    <location>
        <begin position="219"/>
        <end position="326"/>
    </location>
</feature>
<dbReference type="Pfam" id="PF14842">
    <property type="entry name" value="FliG_N"/>
    <property type="match status" value="1"/>
</dbReference>
<dbReference type="PRINTS" id="PR00954">
    <property type="entry name" value="FLGMOTORFLIG"/>
</dbReference>
<name>A0A3A4RHZ6_9BACT</name>